<keyword evidence="1" id="KW-0732">Signal</keyword>
<dbReference type="Pfam" id="PF26628">
    <property type="entry name" value="DUF8202"/>
    <property type="match status" value="1"/>
</dbReference>
<feature type="signal peptide" evidence="1">
    <location>
        <begin position="1"/>
        <end position="17"/>
    </location>
</feature>
<feature type="domain" description="DUF8202" evidence="3">
    <location>
        <begin position="255"/>
        <end position="396"/>
    </location>
</feature>
<keyword evidence="5" id="KW-1185">Reference proteome</keyword>
<gene>
    <name evidence="4" type="ORF">T190423A01A_20308</name>
</gene>
<protein>
    <submittedName>
        <fullName evidence="4">DUF11 domain-containing protein</fullName>
    </submittedName>
</protein>
<comment type="caution">
    <text evidence="4">The sequence shown here is derived from an EMBL/GenBank/DDBJ whole genome shotgun (WGS) entry which is preliminary data.</text>
</comment>
<dbReference type="EMBL" id="CAXJIO010000011">
    <property type="protein sequence ID" value="CAL2102557.1"/>
    <property type="molecule type" value="Genomic_DNA"/>
</dbReference>
<feature type="domain" description="DUF11" evidence="2">
    <location>
        <begin position="409"/>
        <end position="518"/>
    </location>
</feature>
<dbReference type="PANTHER" id="PTHR34819:SF3">
    <property type="entry name" value="CELL SURFACE PROTEIN"/>
    <property type="match status" value="1"/>
</dbReference>
<dbReference type="NCBIfam" id="TIGR01451">
    <property type="entry name" value="B_ant_repeat"/>
    <property type="match status" value="1"/>
</dbReference>
<accession>A0ABM9PAF2</accession>
<name>A0ABM9PAF2_9FLAO</name>
<evidence type="ECO:0000313" key="5">
    <source>
        <dbReference type="Proteomes" id="UP001497527"/>
    </source>
</evidence>
<dbReference type="RefSeq" id="WP_348715963.1">
    <property type="nucleotide sequence ID" value="NZ_CAXJIO010000011.1"/>
</dbReference>
<dbReference type="Proteomes" id="UP001497527">
    <property type="component" value="Unassembled WGS sequence"/>
</dbReference>
<dbReference type="InterPro" id="IPR001434">
    <property type="entry name" value="OmcB-like_DUF11"/>
</dbReference>
<sequence>MKKILILLLFLSLTAFAQTGPGGVGARDGSSTLRVWLRANDVNADGDISNNPTVGSTVSAWNDFSGNGNNYTNSSATRSPSYASTPFGSVNFNAATNPAQVLNANTGGTYTDASAFFAINPVNVGSSNSLFDNTSYSLRIEQWSNTNRIGLTRYGVADYSSSLIPQFNSNTIVSYHKNSSSSNVTIYSNNSVATINIGSSSAGIPYDRIGRNSNGADEASGDFYEIILYNSRLNTAERVIVENYLSAKFGSISVSDNVYNEDENGDFDHKVAGIGQAPDGSNHLDSQGTGIVRINGPSDIDNNEYLIWGENVEDSDYAFTQVGKRYRVNTVWRVSERGDLEDVSAAISQSDLDLTGVPTGVFKLVRSTVADFSTIAEEYDLSLAGGTYSGTVSFDDNDYFTLMVVPSVDLKLTKTVDTAIPKVGDVVTFSLSITNSGPQSATGVQVRDLLPTGLTYNAGSSTIGTGTYNQVSGLWDLSGVTITSGQTITVQIAATVASAGTIINTGEVINVDQEDIDSDSVE</sequence>
<evidence type="ECO:0000256" key="1">
    <source>
        <dbReference type="SAM" id="SignalP"/>
    </source>
</evidence>
<evidence type="ECO:0000313" key="4">
    <source>
        <dbReference type="EMBL" id="CAL2102557.1"/>
    </source>
</evidence>
<dbReference type="InterPro" id="IPR047589">
    <property type="entry name" value="DUF11_rpt"/>
</dbReference>
<dbReference type="InterPro" id="IPR058515">
    <property type="entry name" value="DUF8202"/>
</dbReference>
<evidence type="ECO:0000259" key="3">
    <source>
        <dbReference type="Pfam" id="PF26628"/>
    </source>
</evidence>
<dbReference type="InterPro" id="IPR051172">
    <property type="entry name" value="Chlamydia_OmcB"/>
</dbReference>
<proteinExistence type="predicted"/>
<dbReference type="Gene3D" id="2.60.40.3080">
    <property type="match status" value="1"/>
</dbReference>
<dbReference type="PANTHER" id="PTHR34819">
    <property type="entry name" value="LARGE CYSTEINE-RICH PERIPLASMIC PROTEIN OMCB"/>
    <property type="match status" value="1"/>
</dbReference>
<reference evidence="4 5" key="1">
    <citation type="submission" date="2024-05" db="EMBL/GenBank/DDBJ databases">
        <authorList>
            <person name="Duchaud E."/>
        </authorList>
    </citation>
    <scope>NUCLEOTIDE SEQUENCE [LARGE SCALE GENOMIC DNA]</scope>
    <source>
        <strain evidence="4">Ena-SAMPLE-TAB-13-05-2024-13:56:06:370-140308</strain>
    </source>
</reference>
<evidence type="ECO:0000259" key="2">
    <source>
        <dbReference type="Pfam" id="PF01345"/>
    </source>
</evidence>
<organism evidence="4 5">
    <name type="scientific">Tenacibaculum polynesiense</name>
    <dbReference type="NCBI Taxonomy" id="3137857"/>
    <lineage>
        <taxon>Bacteria</taxon>
        <taxon>Pseudomonadati</taxon>
        <taxon>Bacteroidota</taxon>
        <taxon>Flavobacteriia</taxon>
        <taxon>Flavobacteriales</taxon>
        <taxon>Flavobacteriaceae</taxon>
        <taxon>Tenacibaculum</taxon>
    </lineage>
</organism>
<dbReference type="Pfam" id="PF01345">
    <property type="entry name" value="DUF11"/>
    <property type="match status" value="1"/>
</dbReference>
<feature type="chain" id="PRO_5046571191" evidence="1">
    <location>
        <begin position="18"/>
        <end position="522"/>
    </location>
</feature>